<dbReference type="RefSeq" id="WP_272145444.1">
    <property type="nucleotide sequence ID" value="NZ_JAQNDM010000002.1"/>
</dbReference>
<gene>
    <name evidence="1" type="ORF">POL68_40285</name>
</gene>
<evidence type="ECO:0000313" key="2">
    <source>
        <dbReference type="Proteomes" id="UP001221838"/>
    </source>
</evidence>
<sequence length="417" mass="45840">MASTSRRGFLQVPLRLHALCLDGEQTVVRALADYRKLPSRHSQGDVDDHPNLSGAILTPPFTRDLPLPAGIHLHWILPTALTRGESDAAGIRFPQVPNRWLILRSEGGQPERQWVVESDYLYPEGYGDDIEHEGEAPVNVMVVPDPAPGPGLRYRFLGRALPLADWRAAQGQSGAEYMADLTAVGPEPLLNALDPVRATFASFYPNCRTVFGFHDTDFATASPPAGLRYDVLGWYADASRDCLLPFLSGDPDADTLRQRLDEEFQWTQPEGDAVPAACLFHARLAFAASVRSGVNRVKAMDKPLLSVGQTESDALSALMAHRRAPETNEEARAVRRQVEEQFEALQLTERLEGFTLDLDARLLESRHERGFASHAAGIRWGAQAPIGRDRGRFHLAAPPLLARSAHHGLAPRVDGPA</sequence>
<reference evidence="1 2" key="1">
    <citation type="submission" date="2022-11" db="EMBL/GenBank/DDBJ databases">
        <title>Minimal conservation of predation-associated metabolite biosynthetic gene clusters underscores biosynthetic potential of Myxococcota including descriptions for ten novel species: Archangium lansinium sp. nov., Myxococcus landrumus sp. nov., Nannocystis bai.</title>
        <authorList>
            <person name="Ahearne A."/>
            <person name="Stevens C."/>
            <person name="Dowd S."/>
        </authorList>
    </citation>
    <scope>NUCLEOTIDE SEQUENCE [LARGE SCALE GENOMIC DNA]</scope>
    <source>
        <strain evidence="1 2">NCWAL01</strain>
    </source>
</reference>
<evidence type="ECO:0000313" key="1">
    <source>
        <dbReference type="EMBL" id="MDC0714758.1"/>
    </source>
</evidence>
<comment type="caution">
    <text evidence="1">The sequence shown here is derived from an EMBL/GenBank/DDBJ whole genome shotgun (WGS) entry which is preliminary data.</text>
</comment>
<name>A0ABT5DMD9_9BACT</name>
<dbReference type="Proteomes" id="UP001221838">
    <property type="component" value="Unassembled WGS sequence"/>
</dbReference>
<organism evidence="1 2">
    <name type="scientific">Stigmatella ashevillensis</name>
    <dbReference type="NCBI Taxonomy" id="2995309"/>
    <lineage>
        <taxon>Bacteria</taxon>
        <taxon>Pseudomonadati</taxon>
        <taxon>Myxococcota</taxon>
        <taxon>Myxococcia</taxon>
        <taxon>Myxococcales</taxon>
        <taxon>Cystobacterineae</taxon>
        <taxon>Archangiaceae</taxon>
        <taxon>Stigmatella</taxon>
    </lineage>
</organism>
<proteinExistence type="predicted"/>
<keyword evidence="2" id="KW-1185">Reference proteome</keyword>
<accession>A0ABT5DMD9</accession>
<protein>
    <submittedName>
        <fullName evidence="1">Uncharacterized protein</fullName>
    </submittedName>
</protein>
<dbReference type="EMBL" id="JAQNDM010000002">
    <property type="protein sequence ID" value="MDC0714758.1"/>
    <property type="molecule type" value="Genomic_DNA"/>
</dbReference>